<dbReference type="AlphaFoldDB" id="A0A5U1MAK3"/>
<sequence length="119" mass="13084">MGKIAGTTYFKIDGQQLSVTGGIEVPMNTKVRDDVIGLDGSVDYKETSRAPYTKVTAKVPKNFPVDKITSSDVMTITSELANGQVYVLSNAWLHGEANHNPEEGTVDLEFHGEEGFYQW</sequence>
<protein>
    <submittedName>
        <fullName evidence="1">Phage tail protein</fullName>
    </submittedName>
</protein>
<dbReference type="InterPro" id="IPR019596">
    <property type="entry name" value="Phage_Mu_GpM_tail_tub"/>
</dbReference>
<reference evidence="1" key="1">
    <citation type="submission" date="2018-08" db="EMBL/GenBank/DDBJ databases">
        <authorList>
            <consortium name="PulseNet: The National Subtyping Network for Foodborne Disease Surveillance"/>
            <person name="Tarr C.L."/>
            <person name="Trees E."/>
            <person name="Katz L.S."/>
            <person name="Carleton-Romer H.A."/>
            <person name="Stroika S."/>
            <person name="Kucerova Z."/>
            <person name="Roache K.F."/>
            <person name="Sabol A.L."/>
            <person name="Besser J."/>
            <person name="Gerner-Smidt P."/>
        </authorList>
    </citation>
    <scope>NUCLEOTIDE SEQUENCE</scope>
    <source>
        <strain evidence="1">PNUSAS044797</strain>
    </source>
</reference>
<accession>A0A5U1MAK3</accession>
<gene>
    <name evidence="1" type="ORF">D0593_01980</name>
</gene>
<evidence type="ECO:0000313" key="1">
    <source>
        <dbReference type="EMBL" id="EBO7556774.1"/>
    </source>
</evidence>
<dbReference type="EMBL" id="AAGJNI010000001">
    <property type="protein sequence ID" value="EBO7556774.1"/>
    <property type="molecule type" value="Genomic_DNA"/>
</dbReference>
<proteinExistence type="predicted"/>
<dbReference type="Pfam" id="PF10618">
    <property type="entry name" value="Tail_tube"/>
    <property type="match status" value="1"/>
</dbReference>
<comment type="caution">
    <text evidence="1">The sequence shown here is derived from an EMBL/GenBank/DDBJ whole genome shotgun (WGS) entry which is preliminary data.</text>
</comment>
<organism evidence="1">
    <name type="scientific">Salmonella enterica</name>
    <name type="common">Salmonella choleraesuis</name>
    <dbReference type="NCBI Taxonomy" id="28901"/>
    <lineage>
        <taxon>Bacteria</taxon>
        <taxon>Pseudomonadati</taxon>
        <taxon>Pseudomonadota</taxon>
        <taxon>Gammaproteobacteria</taxon>
        <taxon>Enterobacterales</taxon>
        <taxon>Enterobacteriaceae</taxon>
        <taxon>Salmonella</taxon>
    </lineage>
</organism>
<name>A0A5U1MAK3_SALER</name>